<dbReference type="GO" id="GO:0000976">
    <property type="term" value="F:transcription cis-regulatory region binding"/>
    <property type="evidence" value="ECO:0007669"/>
    <property type="project" value="TreeGrafter"/>
</dbReference>
<comment type="caution">
    <text evidence="6">The sequence shown here is derived from an EMBL/GenBank/DDBJ whole genome shotgun (WGS) entry which is preliminary data.</text>
</comment>
<dbReference type="Pfam" id="PF00440">
    <property type="entry name" value="TetR_N"/>
    <property type="match status" value="1"/>
</dbReference>
<evidence type="ECO:0000259" key="5">
    <source>
        <dbReference type="PROSITE" id="PS50977"/>
    </source>
</evidence>
<dbReference type="SUPFAM" id="SSF46689">
    <property type="entry name" value="Homeodomain-like"/>
    <property type="match status" value="1"/>
</dbReference>
<dbReference type="Proteomes" id="UP000005038">
    <property type="component" value="Unassembled WGS sequence"/>
</dbReference>
<proteinExistence type="predicted"/>
<evidence type="ECO:0000313" key="6">
    <source>
        <dbReference type="EMBL" id="GAB33178.1"/>
    </source>
</evidence>
<reference evidence="6" key="1">
    <citation type="submission" date="2012-02" db="EMBL/GenBank/DDBJ databases">
        <title>Whole genome shotgun sequence of Gordonia otitidis NBRC 100426.</title>
        <authorList>
            <person name="Yoshida I."/>
            <person name="Hosoyama A."/>
            <person name="Tsuchikane K."/>
            <person name="Katsumata H."/>
            <person name="Yamazaki S."/>
            <person name="Fujita N."/>
        </authorList>
    </citation>
    <scope>NUCLEOTIDE SEQUENCE [LARGE SCALE GENOMIC DNA]</scope>
    <source>
        <strain evidence="6">NBRC 100426</strain>
    </source>
</reference>
<dbReference type="AlphaFoldDB" id="H5TI70"/>
<dbReference type="Pfam" id="PF16859">
    <property type="entry name" value="TetR_C_11"/>
    <property type="match status" value="1"/>
</dbReference>
<dbReference type="Gene3D" id="1.10.357.10">
    <property type="entry name" value="Tetracycline Repressor, domain 2"/>
    <property type="match status" value="1"/>
</dbReference>
<evidence type="ECO:0000256" key="2">
    <source>
        <dbReference type="ARBA" id="ARBA00023125"/>
    </source>
</evidence>
<dbReference type="GO" id="GO:0003700">
    <property type="term" value="F:DNA-binding transcription factor activity"/>
    <property type="evidence" value="ECO:0007669"/>
    <property type="project" value="TreeGrafter"/>
</dbReference>
<dbReference type="InterPro" id="IPR011075">
    <property type="entry name" value="TetR_C"/>
</dbReference>
<dbReference type="STRING" id="1108044.GOOTI_048_00060"/>
<evidence type="ECO:0000256" key="1">
    <source>
        <dbReference type="ARBA" id="ARBA00023015"/>
    </source>
</evidence>
<dbReference type="Gene3D" id="1.10.10.60">
    <property type="entry name" value="Homeodomain-like"/>
    <property type="match status" value="1"/>
</dbReference>
<dbReference type="EMBL" id="BAFB01000048">
    <property type="protein sequence ID" value="GAB33178.1"/>
    <property type="molecule type" value="Genomic_DNA"/>
</dbReference>
<dbReference type="InterPro" id="IPR001647">
    <property type="entry name" value="HTH_TetR"/>
</dbReference>
<accession>H5TI70</accession>
<dbReference type="InterPro" id="IPR009057">
    <property type="entry name" value="Homeodomain-like_sf"/>
</dbReference>
<dbReference type="PROSITE" id="PS50977">
    <property type="entry name" value="HTH_TETR_2"/>
    <property type="match status" value="1"/>
</dbReference>
<keyword evidence="7" id="KW-1185">Reference proteome</keyword>
<dbReference type="SUPFAM" id="SSF48498">
    <property type="entry name" value="Tetracyclin repressor-like, C-terminal domain"/>
    <property type="match status" value="1"/>
</dbReference>
<feature type="DNA-binding region" description="H-T-H motif" evidence="4">
    <location>
        <begin position="61"/>
        <end position="80"/>
    </location>
</feature>
<keyword evidence="1" id="KW-0805">Transcription regulation</keyword>
<organism evidence="6 7">
    <name type="scientific">Gordonia otitidis (strain DSM 44809 / CCUG 52243 / JCM 12355 / NBRC 100426 / IFM 10032)</name>
    <dbReference type="NCBI Taxonomy" id="1108044"/>
    <lineage>
        <taxon>Bacteria</taxon>
        <taxon>Bacillati</taxon>
        <taxon>Actinomycetota</taxon>
        <taxon>Actinomycetes</taxon>
        <taxon>Mycobacteriales</taxon>
        <taxon>Gordoniaceae</taxon>
        <taxon>Gordonia</taxon>
    </lineage>
</organism>
<gene>
    <name evidence="6" type="ORF">GOOTI_048_00060</name>
</gene>
<protein>
    <submittedName>
        <fullName evidence="6">TetR family transcriptional regulator</fullName>
    </submittedName>
</protein>
<evidence type="ECO:0000256" key="4">
    <source>
        <dbReference type="PROSITE-ProRule" id="PRU00335"/>
    </source>
</evidence>
<dbReference type="PANTHER" id="PTHR30055">
    <property type="entry name" value="HTH-TYPE TRANSCRIPTIONAL REGULATOR RUTR"/>
    <property type="match status" value="1"/>
</dbReference>
<dbReference type="InterPro" id="IPR050109">
    <property type="entry name" value="HTH-type_TetR-like_transc_reg"/>
</dbReference>
<dbReference type="PANTHER" id="PTHR30055:SF148">
    <property type="entry name" value="TETR-FAMILY TRANSCRIPTIONAL REGULATOR"/>
    <property type="match status" value="1"/>
</dbReference>
<evidence type="ECO:0000256" key="3">
    <source>
        <dbReference type="ARBA" id="ARBA00023163"/>
    </source>
</evidence>
<name>H5TI70_GORO1</name>
<evidence type="ECO:0000313" key="7">
    <source>
        <dbReference type="Proteomes" id="UP000005038"/>
    </source>
</evidence>
<dbReference type="PRINTS" id="PR00455">
    <property type="entry name" value="HTHTETR"/>
</dbReference>
<dbReference type="InterPro" id="IPR036271">
    <property type="entry name" value="Tet_transcr_reg_TetR-rel_C_sf"/>
</dbReference>
<sequence>MWFAIDASSNCGPLRLVIGRLALMSDEERGRRGPKRSQQSRLAILTAAFELIREAGYRGLTIEGIATRAGVGKQTVYRWWPTKADVLLEAAATKADLHVSTTDRGAFRDDLEQFLRDSFRLLRVPGLAELLRSLMAESQINPEFAQRFREGFLNRRRAALVEIVERAQMRGDAPVGTSADLVADVVFGFIWYRVMATERSLEDADIVALLRLLAPTGIDPEVVAALPDQG</sequence>
<keyword evidence="2 4" id="KW-0238">DNA-binding</keyword>
<keyword evidence="3" id="KW-0804">Transcription</keyword>
<feature type="domain" description="HTH tetR-type" evidence="5">
    <location>
        <begin position="38"/>
        <end position="98"/>
    </location>
</feature>